<gene>
    <name evidence="2" type="ORF">M422DRAFT_40060</name>
</gene>
<dbReference type="EMBL" id="KN838223">
    <property type="protein sequence ID" value="KIJ22450.1"/>
    <property type="molecule type" value="Genomic_DNA"/>
</dbReference>
<evidence type="ECO:0000313" key="2">
    <source>
        <dbReference type="EMBL" id="KIJ22450.1"/>
    </source>
</evidence>
<dbReference type="Proteomes" id="UP000054279">
    <property type="component" value="Unassembled WGS sequence"/>
</dbReference>
<reference evidence="2 3" key="1">
    <citation type="submission" date="2014-06" db="EMBL/GenBank/DDBJ databases">
        <title>Evolutionary Origins and Diversification of the Mycorrhizal Mutualists.</title>
        <authorList>
            <consortium name="DOE Joint Genome Institute"/>
            <consortium name="Mycorrhizal Genomics Consortium"/>
            <person name="Kohler A."/>
            <person name="Kuo A."/>
            <person name="Nagy L.G."/>
            <person name="Floudas D."/>
            <person name="Copeland A."/>
            <person name="Barry K.W."/>
            <person name="Cichocki N."/>
            <person name="Veneault-Fourrey C."/>
            <person name="LaButti K."/>
            <person name="Lindquist E.A."/>
            <person name="Lipzen A."/>
            <person name="Lundell T."/>
            <person name="Morin E."/>
            <person name="Murat C."/>
            <person name="Riley R."/>
            <person name="Ohm R."/>
            <person name="Sun H."/>
            <person name="Tunlid A."/>
            <person name="Henrissat B."/>
            <person name="Grigoriev I.V."/>
            <person name="Hibbett D.S."/>
            <person name="Martin F."/>
        </authorList>
    </citation>
    <scope>NUCLEOTIDE SEQUENCE [LARGE SCALE GENOMIC DNA]</scope>
    <source>
        <strain evidence="2 3">SS14</strain>
    </source>
</reference>
<organism evidence="2 3">
    <name type="scientific">Sphaerobolus stellatus (strain SS14)</name>
    <dbReference type="NCBI Taxonomy" id="990650"/>
    <lineage>
        <taxon>Eukaryota</taxon>
        <taxon>Fungi</taxon>
        <taxon>Dikarya</taxon>
        <taxon>Basidiomycota</taxon>
        <taxon>Agaricomycotina</taxon>
        <taxon>Agaricomycetes</taxon>
        <taxon>Phallomycetidae</taxon>
        <taxon>Geastrales</taxon>
        <taxon>Sphaerobolaceae</taxon>
        <taxon>Sphaerobolus</taxon>
    </lineage>
</organism>
<keyword evidence="3" id="KW-1185">Reference proteome</keyword>
<evidence type="ECO:0000256" key="1">
    <source>
        <dbReference type="SAM" id="MobiDB-lite"/>
    </source>
</evidence>
<dbReference type="HOGENOM" id="CLU_2361071_0_0_1"/>
<dbReference type="AlphaFoldDB" id="A0A0C9UBG8"/>
<protein>
    <submittedName>
        <fullName evidence="2">Uncharacterized protein</fullName>
    </submittedName>
</protein>
<proteinExistence type="predicted"/>
<name>A0A0C9UBG8_SPHS4</name>
<feature type="region of interest" description="Disordered" evidence="1">
    <location>
        <begin position="17"/>
        <end position="77"/>
    </location>
</feature>
<sequence length="96" mass="10064">MTLPSLKTVLCQRRSIPMAGERGWKPGDGGNSSADGKEELNRDLNFNTGEMAGDGGLTVGQGDSEEGSTKGSTDLVNKKCARSLIPLPACGCRRPL</sequence>
<evidence type="ECO:0000313" key="3">
    <source>
        <dbReference type="Proteomes" id="UP000054279"/>
    </source>
</evidence>
<accession>A0A0C9UBG8</accession>